<dbReference type="GO" id="GO:0004523">
    <property type="term" value="F:RNA-DNA hybrid ribonuclease activity"/>
    <property type="evidence" value="ECO:0007669"/>
    <property type="project" value="InterPro"/>
</dbReference>
<name>A0A6A2Z0F4_HIBSY</name>
<dbReference type="InterPro" id="IPR002156">
    <property type="entry name" value="RNaseH_domain"/>
</dbReference>
<dbReference type="GO" id="GO:0003676">
    <property type="term" value="F:nucleic acid binding"/>
    <property type="evidence" value="ECO:0007669"/>
    <property type="project" value="InterPro"/>
</dbReference>
<reference evidence="2" key="1">
    <citation type="submission" date="2019-09" db="EMBL/GenBank/DDBJ databases">
        <title>Draft genome information of white flower Hibiscus syriacus.</title>
        <authorList>
            <person name="Kim Y.-M."/>
        </authorList>
    </citation>
    <scope>NUCLEOTIDE SEQUENCE [LARGE SCALE GENOMIC DNA]</scope>
    <source>
        <strain evidence="2">YM2019G1</strain>
    </source>
</reference>
<feature type="domain" description="RNase H type-1" evidence="1">
    <location>
        <begin position="8"/>
        <end position="90"/>
    </location>
</feature>
<dbReference type="Pfam" id="PF13456">
    <property type="entry name" value="RVT_3"/>
    <property type="match status" value="1"/>
</dbReference>
<protein>
    <recommendedName>
        <fullName evidence="1">RNase H type-1 domain-containing protein</fullName>
    </recommendedName>
</protein>
<evidence type="ECO:0000313" key="2">
    <source>
        <dbReference type="EMBL" id="KAE8685117.1"/>
    </source>
</evidence>
<organism evidence="2 3">
    <name type="scientific">Hibiscus syriacus</name>
    <name type="common">Rose of Sharon</name>
    <dbReference type="NCBI Taxonomy" id="106335"/>
    <lineage>
        <taxon>Eukaryota</taxon>
        <taxon>Viridiplantae</taxon>
        <taxon>Streptophyta</taxon>
        <taxon>Embryophyta</taxon>
        <taxon>Tracheophyta</taxon>
        <taxon>Spermatophyta</taxon>
        <taxon>Magnoliopsida</taxon>
        <taxon>eudicotyledons</taxon>
        <taxon>Gunneridae</taxon>
        <taxon>Pentapetalae</taxon>
        <taxon>rosids</taxon>
        <taxon>malvids</taxon>
        <taxon>Malvales</taxon>
        <taxon>Malvaceae</taxon>
        <taxon>Malvoideae</taxon>
        <taxon>Hibiscus</taxon>
    </lineage>
</organism>
<dbReference type="AlphaFoldDB" id="A0A6A2Z0F4"/>
<sequence length="166" mass="18270">MFATIKINVDATEALAITYGLRLVSEFSSAKVYVESDAMNIVRQLISPHLDFFTVSFHLAEAKSLLSSNVGFRVHGIRRSASSFAHTLTRSTTQAVRISSSHTQLSQGISYPVNVTMDTNSLNLPLKLKNPADHSNKRQLMQRSRHIKELHTSLLSSSSTVACLAP</sequence>
<dbReference type="EMBL" id="VEPZ02001234">
    <property type="protein sequence ID" value="KAE8685117.1"/>
    <property type="molecule type" value="Genomic_DNA"/>
</dbReference>
<dbReference type="Proteomes" id="UP000436088">
    <property type="component" value="Unassembled WGS sequence"/>
</dbReference>
<gene>
    <name evidence="2" type="ORF">F3Y22_tig00111100pilonHSYRG00053</name>
</gene>
<proteinExistence type="predicted"/>
<comment type="caution">
    <text evidence="2">The sequence shown here is derived from an EMBL/GenBank/DDBJ whole genome shotgun (WGS) entry which is preliminary data.</text>
</comment>
<evidence type="ECO:0000259" key="1">
    <source>
        <dbReference type="Pfam" id="PF13456"/>
    </source>
</evidence>
<accession>A0A6A2Z0F4</accession>
<keyword evidence="3" id="KW-1185">Reference proteome</keyword>
<evidence type="ECO:0000313" key="3">
    <source>
        <dbReference type="Proteomes" id="UP000436088"/>
    </source>
</evidence>